<gene>
    <name evidence="1" type="ORF">DLAC_03316</name>
</gene>
<reference evidence="1 2" key="1">
    <citation type="submission" date="2015-12" db="EMBL/GenBank/DDBJ databases">
        <title>Dictyostelia acquired genes for synthesis and detection of signals that induce cell-type specialization by lateral gene transfer from prokaryotes.</title>
        <authorList>
            <person name="Gloeckner G."/>
            <person name="Schaap P."/>
        </authorList>
    </citation>
    <scope>NUCLEOTIDE SEQUENCE [LARGE SCALE GENOMIC DNA]</scope>
    <source>
        <strain evidence="1 2">TK</strain>
    </source>
</reference>
<dbReference type="AlphaFoldDB" id="A0A152A1N1"/>
<dbReference type="InterPro" id="IPR032675">
    <property type="entry name" value="LRR_dom_sf"/>
</dbReference>
<dbReference type="SUPFAM" id="SSF52047">
    <property type="entry name" value="RNI-like"/>
    <property type="match status" value="1"/>
</dbReference>
<name>A0A152A1N1_TIELA</name>
<organism evidence="1 2">
    <name type="scientific">Tieghemostelium lacteum</name>
    <name type="common">Slime mold</name>
    <name type="synonym">Dictyostelium lacteum</name>
    <dbReference type="NCBI Taxonomy" id="361077"/>
    <lineage>
        <taxon>Eukaryota</taxon>
        <taxon>Amoebozoa</taxon>
        <taxon>Evosea</taxon>
        <taxon>Eumycetozoa</taxon>
        <taxon>Dictyostelia</taxon>
        <taxon>Dictyosteliales</taxon>
        <taxon>Raperosteliaceae</taxon>
        <taxon>Tieghemostelium</taxon>
    </lineage>
</organism>
<dbReference type="Gene3D" id="3.80.10.10">
    <property type="entry name" value="Ribonuclease Inhibitor"/>
    <property type="match status" value="1"/>
</dbReference>
<proteinExistence type="predicted"/>
<protein>
    <submittedName>
        <fullName evidence="1">Uncharacterized protein</fullName>
    </submittedName>
</protein>
<dbReference type="Proteomes" id="UP000076078">
    <property type="component" value="Unassembled WGS sequence"/>
</dbReference>
<evidence type="ECO:0000313" key="2">
    <source>
        <dbReference type="Proteomes" id="UP000076078"/>
    </source>
</evidence>
<evidence type="ECO:0000313" key="1">
    <source>
        <dbReference type="EMBL" id="KYR00163.1"/>
    </source>
</evidence>
<keyword evidence="2" id="KW-1185">Reference proteome</keyword>
<dbReference type="InParanoid" id="A0A152A1N1"/>
<accession>A0A152A1N1</accession>
<dbReference type="EMBL" id="LODT01000016">
    <property type="protein sequence ID" value="KYR00163.1"/>
    <property type="molecule type" value="Genomic_DNA"/>
</dbReference>
<comment type="caution">
    <text evidence="1">The sequence shown here is derived from an EMBL/GenBank/DDBJ whole genome shotgun (WGS) entry which is preliminary data.</text>
</comment>
<sequence length="526" mass="61032">MSIPNYLIKEILEYHIQDIHLIKVAKPKMKIKILLYFITRYNLVSKSWNYTLKNLVNFGSVTVMKPNHVTLVERLLRMGIVHIQVDLRGRFGYYYNMTKIEKYIDSINCEIPTDSIKKKMMDCRKLILTNSQLVSFYSDQGYKKAIEIGDVSPDLEFISTIITESSQLSQLRLVPDSLDITLVKDLKNVEELSILKQWGNLKILNLIIPKVYFDSLSCVLENLSSLQSFTLQLSNCLMENFNYTMTFIESLSKLRKLECLVLNNATISYKKFRHLLASNKSLKELSIRTKFVNDSSEVVPYNNEMNEALTSLTLFHFTYDPEIIINFNIIGMCTKLKHLKVDELGAKDSERILENVSPSTKLELTYIFTPTLLNTLPDLGLNITYLHCLIDESLLCIVSKMKSLQILKCYFSHYRNGSKILEAFQHNRSLKSFSIYGHVYSPEIQRYLMDLFIYILSMPHLVDITWSVSTTFHSIRSFQKKLPLIKKIIIDHPSLRSLDLSPVSFSVNSIPDELSELIKNRFYYCK</sequence>